<accession>A0ABR0M3A4</accession>
<protein>
    <recommendedName>
        <fullName evidence="3">Gfo/Idh/MocA-like oxidoreductase C-terminal domain-containing protein</fullName>
    </recommendedName>
</protein>
<gene>
    <name evidence="1" type="ORF">LTR16_008786</name>
</gene>
<dbReference type="Proteomes" id="UP001357485">
    <property type="component" value="Unassembled WGS sequence"/>
</dbReference>
<evidence type="ECO:0000313" key="1">
    <source>
        <dbReference type="EMBL" id="KAK5278300.1"/>
    </source>
</evidence>
<evidence type="ECO:0008006" key="3">
    <source>
        <dbReference type="Google" id="ProtNLM"/>
    </source>
</evidence>
<organism evidence="1 2">
    <name type="scientific">Cryomyces antarcticus</name>
    <dbReference type="NCBI Taxonomy" id="329879"/>
    <lineage>
        <taxon>Eukaryota</taxon>
        <taxon>Fungi</taxon>
        <taxon>Dikarya</taxon>
        <taxon>Ascomycota</taxon>
        <taxon>Pezizomycotina</taxon>
        <taxon>Dothideomycetes</taxon>
        <taxon>Dothideomycetes incertae sedis</taxon>
        <taxon>Cryomyces</taxon>
    </lineage>
</organism>
<dbReference type="EMBL" id="JAVRRA010002158">
    <property type="protein sequence ID" value="KAK5278300.1"/>
    <property type="molecule type" value="Genomic_DNA"/>
</dbReference>
<proteinExistence type="predicted"/>
<comment type="caution">
    <text evidence="1">The sequence shown here is derived from an EMBL/GenBank/DDBJ whole genome shotgun (WGS) entry which is preliminary data.</text>
</comment>
<name>A0ABR0M3A4_9PEZI</name>
<evidence type="ECO:0000313" key="2">
    <source>
        <dbReference type="Proteomes" id="UP001357485"/>
    </source>
</evidence>
<keyword evidence="2" id="KW-1185">Reference proteome</keyword>
<dbReference type="Gene3D" id="3.30.360.10">
    <property type="entry name" value="Dihydrodipicolinate Reductase, domain 2"/>
    <property type="match status" value="1"/>
</dbReference>
<feature type="non-terminal residue" evidence="1">
    <location>
        <position position="1"/>
    </location>
</feature>
<sequence>VQPEYWERFEDAFATEANEFCERVLEDKPVPLPLELGLKSLEIGWALQEALLSGKTVHFDQNGKRLDGGERAAKL</sequence>
<reference evidence="1 2" key="1">
    <citation type="submission" date="2023-08" db="EMBL/GenBank/DDBJ databases">
        <title>Black Yeasts Isolated from many extreme environments.</title>
        <authorList>
            <person name="Coleine C."/>
            <person name="Stajich J.E."/>
            <person name="Selbmann L."/>
        </authorList>
    </citation>
    <scope>NUCLEOTIDE SEQUENCE [LARGE SCALE GENOMIC DNA]</scope>
    <source>
        <strain evidence="1 2">CCFEE 536</strain>
    </source>
</reference>